<organism evidence="18">
    <name type="scientific">Ensete ventricosum</name>
    <name type="common">Abyssinian banana</name>
    <name type="synonym">Musa ensete</name>
    <dbReference type="NCBI Taxonomy" id="4639"/>
    <lineage>
        <taxon>Eukaryota</taxon>
        <taxon>Viridiplantae</taxon>
        <taxon>Streptophyta</taxon>
        <taxon>Embryophyta</taxon>
        <taxon>Tracheophyta</taxon>
        <taxon>Spermatophyta</taxon>
        <taxon>Magnoliopsida</taxon>
        <taxon>Liliopsida</taxon>
        <taxon>Zingiberales</taxon>
        <taxon>Musaceae</taxon>
        <taxon>Ensete</taxon>
    </lineage>
</organism>
<feature type="binding site" evidence="12">
    <location>
        <position position="91"/>
    </location>
    <ligand>
        <name>Ca(2+)</name>
        <dbReference type="ChEBI" id="CHEBI:29108"/>
        <label>1</label>
    </ligand>
</feature>
<keyword evidence="4" id="KW-0349">Heme</keyword>
<dbReference type="InterPro" id="IPR000823">
    <property type="entry name" value="Peroxidase_pln"/>
</dbReference>
<evidence type="ECO:0000256" key="14">
    <source>
        <dbReference type="PIRSR" id="PIRSR600823-5"/>
    </source>
</evidence>
<keyword evidence="8" id="KW-0408">Iron</keyword>
<dbReference type="GO" id="GO:0042744">
    <property type="term" value="P:hydrogen peroxide catabolic process"/>
    <property type="evidence" value="ECO:0007669"/>
    <property type="project" value="UniProtKB-KW"/>
</dbReference>
<feature type="disulfide bond" evidence="14">
    <location>
        <begin position="56"/>
        <end position="144"/>
    </location>
</feature>
<dbReference type="InterPro" id="IPR010255">
    <property type="entry name" value="Haem_peroxidase_sf"/>
</dbReference>
<dbReference type="PANTHER" id="PTHR31235">
    <property type="entry name" value="PEROXIDASE 25-RELATED"/>
    <property type="match status" value="1"/>
</dbReference>
<evidence type="ECO:0000256" key="13">
    <source>
        <dbReference type="PIRSR" id="PIRSR600823-4"/>
    </source>
</evidence>
<feature type="binding site" evidence="12">
    <location>
        <position position="104"/>
    </location>
    <ligand>
        <name>Ca(2+)</name>
        <dbReference type="ChEBI" id="CHEBI:29108"/>
        <label>1</label>
    </ligand>
</feature>
<sequence>SFLFLTLSKLFAPPLMAILTPPCVLLLFLPSVMVLVSSLRGFSVGELEVGFYSNSCPDAEEIVRGVVTEAVNSDSTIPAALLRLHYHDCIVRVTLRSSSTFGCDGSILIRDPDDATLEKKSSNHAGVRGFDVIDRAKARLEAECQGVVSCADIVALAARDAVYLVRTASSMNHWVTVSPCVEEVSWQILVCVKQSRGPYYDVPTGRRDGRVSNVSDASHMPDIRESVAVLRAKFAKKGLSEKDLVLLSGNPSTPSSPMHAARSIRYLLPSNLQWRFSSGAHDRNDGVLLPGGQAVQLLQRRRLRPLDQPPVSAGADAAVPCGRGHQRPAAARPRERGGVRHAHTPQHPLRPRGDRIGRQALRRCGDEGHHRLLLGIPKSSAILRQGLRRVHGEDGNGRRAYRLARRGQARLLQIQLSSLYIFFTAMLCEEGRWIMAL</sequence>
<dbReference type="GO" id="GO:0140825">
    <property type="term" value="F:lactoperoxidase activity"/>
    <property type="evidence" value="ECO:0007669"/>
    <property type="project" value="UniProtKB-EC"/>
</dbReference>
<dbReference type="Pfam" id="PF00141">
    <property type="entry name" value="peroxidase"/>
    <property type="match status" value="1"/>
</dbReference>
<comment type="cofactor">
    <cofactor evidence="12">
        <name>Ca(2+)</name>
        <dbReference type="ChEBI" id="CHEBI:29108"/>
    </cofactor>
    <text evidence="12">Binds 2 calcium ions per subunit.</text>
</comment>
<feature type="active site" description="Proton acceptor" evidence="10">
    <location>
        <position position="87"/>
    </location>
</feature>
<evidence type="ECO:0000256" key="16">
    <source>
        <dbReference type="SAM" id="MobiDB-lite"/>
    </source>
</evidence>
<feature type="binding site" evidence="12">
    <location>
        <position position="106"/>
    </location>
    <ligand>
        <name>Ca(2+)</name>
        <dbReference type="ChEBI" id="CHEBI:29108"/>
        <label>1</label>
    </ligand>
</feature>
<name>A0A445MLH7_ENSVE</name>
<evidence type="ECO:0000313" key="18">
    <source>
        <dbReference type="EMBL" id="RZR75085.1"/>
    </source>
</evidence>
<feature type="domain" description="Plant heme peroxidase family profile" evidence="17">
    <location>
        <begin position="46"/>
        <end position="252"/>
    </location>
</feature>
<feature type="site" description="Transition state stabilizer" evidence="13">
    <location>
        <position position="83"/>
    </location>
</feature>
<keyword evidence="3" id="KW-0575">Peroxidase</keyword>
<dbReference type="Gene3D" id="1.10.520.10">
    <property type="match status" value="1"/>
</dbReference>
<evidence type="ECO:0000256" key="5">
    <source>
        <dbReference type="ARBA" id="ARBA00022723"/>
    </source>
</evidence>
<feature type="binding site" evidence="12">
    <location>
        <position position="88"/>
    </location>
    <ligand>
        <name>Ca(2+)</name>
        <dbReference type="ChEBI" id="CHEBI:29108"/>
        <label>1</label>
    </ligand>
</feature>
<evidence type="ECO:0000256" key="6">
    <source>
        <dbReference type="ARBA" id="ARBA00022837"/>
    </source>
</evidence>
<evidence type="ECO:0000256" key="10">
    <source>
        <dbReference type="PIRSR" id="PIRSR600823-1"/>
    </source>
</evidence>
<dbReference type="Proteomes" id="UP000290560">
    <property type="component" value="Unassembled WGS sequence"/>
</dbReference>
<proteinExistence type="inferred from homology"/>
<comment type="similarity">
    <text evidence="15">Belongs to the peroxidase family.</text>
</comment>
<evidence type="ECO:0000256" key="3">
    <source>
        <dbReference type="ARBA" id="ARBA00022559"/>
    </source>
</evidence>
<dbReference type="InterPro" id="IPR002016">
    <property type="entry name" value="Haem_peroxidase"/>
</dbReference>
<reference evidence="18" key="1">
    <citation type="journal article" date="2018" name="Data Brief">
        <title>Genome sequence data from 17 accessions of Ensete ventricosum, a staple food crop for millions in Ethiopia.</title>
        <authorList>
            <person name="Yemataw Z."/>
            <person name="Muzemil S."/>
            <person name="Ambachew D."/>
            <person name="Tripathi L."/>
            <person name="Tesfaye K."/>
            <person name="Chala A."/>
            <person name="Farbos A."/>
            <person name="O'Neill P."/>
            <person name="Moore K."/>
            <person name="Grant M."/>
            <person name="Studholme D.J."/>
        </authorList>
    </citation>
    <scope>NUCLEOTIDE SEQUENCE [LARGE SCALE GENOMIC DNA]</scope>
    <source>
        <tissue evidence="18">Leaf</tissue>
    </source>
</reference>
<gene>
    <name evidence="18" type="ORF">BHM03_00049081</name>
</gene>
<evidence type="ECO:0000256" key="9">
    <source>
        <dbReference type="ARBA" id="ARBA00023324"/>
    </source>
</evidence>
<feature type="binding site" evidence="12">
    <location>
        <position position="118"/>
    </location>
    <ligand>
        <name>Ca(2+)</name>
        <dbReference type="ChEBI" id="CHEBI:29108"/>
        <label>1</label>
    </ligand>
</feature>
<protein>
    <recommendedName>
        <fullName evidence="17">Plant heme peroxidase family profile domain-containing protein</fullName>
    </recommendedName>
</protein>
<evidence type="ECO:0000256" key="7">
    <source>
        <dbReference type="ARBA" id="ARBA00023002"/>
    </source>
</evidence>
<evidence type="ECO:0000256" key="11">
    <source>
        <dbReference type="PIRSR" id="PIRSR600823-2"/>
    </source>
</evidence>
<dbReference type="AlphaFoldDB" id="A0A445MLH7"/>
<keyword evidence="6 12" id="KW-0106">Calcium</keyword>
<keyword evidence="9" id="KW-0376">Hydrogen peroxide</keyword>
<feature type="binding site" evidence="12">
    <location>
        <position position="102"/>
    </location>
    <ligand>
        <name>Ca(2+)</name>
        <dbReference type="ChEBI" id="CHEBI:29108"/>
        <label>1</label>
    </ligand>
</feature>
<keyword evidence="14" id="KW-1015">Disulfide bond</keyword>
<dbReference type="EMBL" id="KV876536">
    <property type="protein sequence ID" value="RZR75085.1"/>
    <property type="molecule type" value="Genomic_DNA"/>
</dbReference>
<keyword evidence="7" id="KW-0560">Oxidoreductase</keyword>
<dbReference type="PROSITE" id="PS50873">
    <property type="entry name" value="PEROXIDASE_4"/>
    <property type="match status" value="1"/>
</dbReference>
<evidence type="ECO:0000256" key="12">
    <source>
        <dbReference type="PIRSR" id="PIRSR600823-3"/>
    </source>
</evidence>
<comment type="cofactor">
    <cofactor evidence="2">
        <name>heme b</name>
        <dbReference type="ChEBI" id="CHEBI:60344"/>
    </cofactor>
</comment>
<evidence type="ECO:0000259" key="17">
    <source>
        <dbReference type="PROSITE" id="PS50873"/>
    </source>
</evidence>
<evidence type="ECO:0000256" key="4">
    <source>
        <dbReference type="ARBA" id="ARBA00022617"/>
    </source>
</evidence>
<keyword evidence="5 12" id="KW-0479">Metal-binding</keyword>
<evidence type="ECO:0000256" key="15">
    <source>
        <dbReference type="RuleBase" id="RU004241"/>
    </source>
</evidence>
<dbReference type="SUPFAM" id="SSF48113">
    <property type="entry name" value="Heme-dependent peroxidases"/>
    <property type="match status" value="1"/>
</dbReference>
<comment type="catalytic activity">
    <reaction evidence="1">
        <text>2 a phenolic donor + H2O2 = 2 a phenolic radical donor + 2 H2O</text>
        <dbReference type="Rhea" id="RHEA:56136"/>
        <dbReference type="ChEBI" id="CHEBI:15377"/>
        <dbReference type="ChEBI" id="CHEBI:16240"/>
        <dbReference type="ChEBI" id="CHEBI:139520"/>
        <dbReference type="ChEBI" id="CHEBI:139521"/>
        <dbReference type="EC" id="1.11.1.7"/>
    </reaction>
</comment>
<accession>A0A445MLH7</accession>
<evidence type="ECO:0000256" key="1">
    <source>
        <dbReference type="ARBA" id="ARBA00000189"/>
    </source>
</evidence>
<dbReference type="GO" id="GO:0020037">
    <property type="term" value="F:heme binding"/>
    <property type="evidence" value="ECO:0007669"/>
    <property type="project" value="InterPro"/>
</dbReference>
<dbReference type="GO" id="GO:0006979">
    <property type="term" value="P:response to oxidative stress"/>
    <property type="evidence" value="ECO:0007669"/>
    <property type="project" value="InterPro"/>
</dbReference>
<feature type="region of interest" description="Disordered" evidence="16">
    <location>
        <begin position="307"/>
        <end position="354"/>
    </location>
</feature>
<evidence type="ECO:0000256" key="2">
    <source>
        <dbReference type="ARBA" id="ARBA00001970"/>
    </source>
</evidence>
<feature type="disulfide bond" evidence="14">
    <location>
        <begin position="89"/>
        <end position="103"/>
    </location>
</feature>
<evidence type="ECO:0000256" key="8">
    <source>
        <dbReference type="ARBA" id="ARBA00023004"/>
    </source>
</evidence>
<dbReference type="GO" id="GO:0046872">
    <property type="term" value="F:metal ion binding"/>
    <property type="evidence" value="ECO:0007669"/>
    <property type="project" value="UniProtKB-KW"/>
</dbReference>
<dbReference type="PRINTS" id="PR00461">
    <property type="entry name" value="PLPEROXIDASE"/>
</dbReference>
<feature type="binding site" evidence="11">
    <location>
        <position position="221"/>
    </location>
    <ligand>
        <name>substrate</name>
    </ligand>
</feature>
<feature type="non-terminal residue" evidence="18">
    <location>
        <position position="1"/>
    </location>
</feature>